<dbReference type="Proteomes" id="UP000708148">
    <property type="component" value="Unassembled WGS sequence"/>
</dbReference>
<proteinExistence type="predicted"/>
<keyword evidence="3" id="KW-1185">Reference proteome</keyword>
<sequence>MEMSISKRESISTKGKATVQRKGPDMTESQQKKAKNDLKRSIRATKKEAEATDSRTEQMDKHRVEVAEQLASAADECKELKAQEAKLVGEIEGAAIEKARALFATAHHQRAAKRFEDLGAGKYKPQGRDAEQLQQELQKAVEKQEKIMAAVRAMAEEFPDRAPLLDRVLLQVVAPSAS</sequence>
<dbReference type="PANTHER" id="PTHR16275">
    <property type="entry name" value="COILED-COIL DOMAIN-CONTAINING PROTEIN 40"/>
    <property type="match status" value="1"/>
</dbReference>
<feature type="compositionally biased region" description="Basic and acidic residues" evidence="1">
    <location>
        <begin position="1"/>
        <end position="11"/>
    </location>
</feature>
<feature type="region of interest" description="Disordered" evidence="1">
    <location>
        <begin position="1"/>
        <end position="63"/>
    </location>
</feature>
<dbReference type="PANTHER" id="PTHR16275:SF8">
    <property type="entry name" value="COILED-COIL DOMAIN-CONTAINING PROTEIN 40"/>
    <property type="match status" value="1"/>
</dbReference>
<reference evidence="2" key="1">
    <citation type="submission" date="2020-12" db="EMBL/GenBank/DDBJ databases">
        <authorList>
            <person name="Iha C."/>
        </authorList>
    </citation>
    <scope>NUCLEOTIDE SEQUENCE</scope>
</reference>
<dbReference type="InterPro" id="IPR037386">
    <property type="entry name" value="CCDC40"/>
</dbReference>
<gene>
    <name evidence="2" type="ORF">OSTQU699_LOCUS3213</name>
</gene>
<organism evidence="2 3">
    <name type="scientific">Ostreobium quekettii</name>
    <dbReference type="NCBI Taxonomy" id="121088"/>
    <lineage>
        <taxon>Eukaryota</taxon>
        <taxon>Viridiplantae</taxon>
        <taxon>Chlorophyta</taxon>
        <taxon>core chlorophytes</taxon>
        <taxon>Ulvophyceae</taxon>
        <taxon>TCBD clade</taxon>
        <taxon>Bryopsidales</taxon>
        <taxon>Ostreobineae</taxon>
        <taxon>Ostreobiaceae</taxon>
        <taxon>Ostreobium</taxon>
    </lineage>
</organism>
<protein>
    <submittedName>
        <fullName evidence="2">Uncharacterized protein</fullName>
    </submittedName>
</protein>
<name>A0A8S1IVI3_9CHLO</name>
<feature type="compositionally biased region" description="Basic and acidic residues" evidence="1">
    <location>
        <begin position="22"/>
        <end position="63"/>
    </location>
</feature>
<dbReference type="GO" id="GO:0005737">
    <property type="term" value="C:cytoplasm"/>
    <property type="evidence" value="ECO:0007669"/>
    <property type="project" value="TreeGrafter"/>
</dbReference>
<dbReference type="EMBL" id="CAJHUC010000720">
    <property type="protein sequence ID" value="CAD7697852.1"/>
    <property type="molecule type" value="Genomic_DNA"/>
</dbReference>
<dbReference type="OrthoDB" id="188741at2759"/>
<dbReference type="AlphaFoldDB" id="A0A8S1IVI3"/>
<dbReference type="GO" id="GO:0035082">
    <property type="term" value="P:axoneme assembly"/>
    <property type="evidence" value="ECO:0007669"/>
    <property type="project" value="InterPro"/>
</dbReference>
<evidence type="ECO:0000313" key="3">
    <source>
        <dbReference type="Proteomes" id="UP000708148"/>
    </source>
</evidence>
<evidence type="ECO:0000256" key="1">
    <source>
        <dbReference type="SAM" id="MobiDB-lite"/>
    </source>
</evidence>
<evidence type="ECO:0000313" key="2">
    <source>
        <dbReference type="EMBL" id="CAD7697852.1"/>
    </source>
</evidence>
<comment type="caution">
    <text evidence="2">The sequence shown here is derived from an EMBL/GenBank/DDBJ whole genome shotgun (WGS) entry which is preliminary data.</text>
</comment>
<accession>A0A8S1IVI3</accession>